<accession>A0A9N9NCW7</accession>
<sequence length="53" mass="6185">PICNGSDRFGTLIHLIHNHRDSIMDYTSAVVMNQEKDNQGDELEDEDYRLKHI</sequence>
<organism evidence="1 2">
    <name type="scientific">Funneliformis caledonium</name>
    <dbReference type="NCBI Taxonomy" id="1117310"/>
    <lineage>
        <taxon>Eukaryota</taxon>
        <taxon>Fungi</taxon>
        <taxon>Fungi incertae sedis</taxon>
        <taxon>Mucoromycota</taxon>
        <taxon>Glomeromycotina</taxon>
        <taxon>Glomeromycetes</taxon>
        <taxon>Glomerales</taxon>
        <taxon>Glomeraceae</taxon>
        <taxon>Funneliformis</taxon>
    </lineage>
</organism>
<proteinExistence type="predicted"/>
<comment type="caution">
    <text evidence="1">The sequence shown here is derived from an EMBL/GenBank/DDBJ whole genome shotgun (WGS) entry which is preliminary data.</text>
</comment>
<keyword evidence="2" id="KW-1185">Reference proteome</keyword>
<feature type="non-terminal residue" evidence="1">
    <location>
        <position position="53"/>
    </location>
</feature>
<evidence type="ECO:0000313" key="2">
    <source>
        <dbReference type="Proteomes" id="UP000789570"/>
    </source>
</evidence>
<dbReference type="Proteomes" id="UP000789570">
    <property type="component" value="Unassembled WGS sequence"/>
</dbReference>
<protein>
    <submittedName>
        <fullName evidence="1">3776_t:CDS:1</fullName>
    </submittedName>
</protein>
<gene>
    <name evidence="1" type="ORF">FCALED_LOCUS14396</name>
</gene>
<reference evidence="1" key="1">
    <citation type="submission" date="2021-06" db="EMBL/GenBank/DDBJ databases">
        <authorList>
            <person name="Kallberg Y."/>
            <person name="Tangrot J."/>
            <person name="Rosling A."/>
        </authorList>
    </citation>
    <scope>NUCLEOTIDE SEQUENCE</scope>
    <source>
        <strain evidence="1">UK204</strain>
    </source>
</reference>
<evidence type="ECO:0000313" key="1">
    <source>
        <dbReference type="EMBL" id="CAG8721184.1"/>
    </source>
</evidence>
<name>A0A9N9NCW7_9GLOM</name>
<dbReference type="EMBL" id="CAJVPQ010010224">
    <property type="protein sequence ID" value="CAG8721184.1"/>
    <property type="molecule type" value="Genomic_DNA"/>
</dbReference>
<dbReference type="AlphaFoldDB" id="A0A9N9NCW7"/>